<evidence type="ECO:0000256" key="14">
    <source>
        <dbReference type="ARBA" id="ARBA00023201"/>
    </source>
</evidence>
<reference evidence="19 20" key="1">
    <citation type="submission" date="2015-11" db="EMBL/GenBank/DDBJ databases">
        <authorList>
            <person name="Zhang Y."/>
            <person name="Guo Z."/>
        </authorList>
    </citation>
    <scope>NUCLEOTIDE SEQUENCE [LARGE SCALE GENOMIC DNA]</scope>
    <source>
        <strain evidence="19 20">KCTC 32221</strain>
    </source>
</reference>
<keyword evidence="9 16" id="KW-1278">Translocase</keyword>
<dbReference type="GO" id="GO:0005886">
    <property type="term" value="C:plasma membrane"/>
    <property type="evidence" value="ECO:0007669"/>
    <property type="project" value="UniProtKB-SubCell"/>
</dbReference>
<sequence length="88" mass="9432">MSELMLEGFNLALYGMGFVFTFLVLLVFLTVAMSAAVSRFSPPAPTVVPRRRTSKRKDSGSGASAKSADKAQIVAAITAAVRQHRQSD</sequence>
<dbReference type="GO" id="GO:0015451">
    <property type="term" value="F:decarboxylation-driven active transmembrane transporter activity"/>
    <property type="evidence" value="ECO:0007669"/>
    <property type="project" value="UniProtKB-EC"/>
</dbReference>
<dbReference type="EMBL" id="CP013189">
    <property type="protein sequence ID" value="ALO46759.1"/>
    <property type="molecule type" value="Genomic_DNA"/>
</dbReference>
<dbReference type="Proteomes" id="UP000065641">
    <property type="component" value="Chromosome"/>
</dbReference>
<evidence type="ECO:0000256" key="2">
    <source>
        <dbReference type="ARBA" id="ARBA00003002"/>
    </source>
</evidence>
<evidence type="ECO:0000256" key="18">
    <source>
        <dbReference type="SAM" id="MobiDB-lite"/>
    </source>
</evidence>
<dbReference type="Pfam" id="PF04277">
    <property type="entry name" value="OAD_gamma"/>
    <property type="match status" value="1"/>
</dbReference>
<dbReference type="RefSeq" id="WP_058022220.1">
    <property type="nucleotide sequence ID" value="NZ_CP013189.1"/>
</dbReference>
<dbReference type="GO" id="GO:0015081">
    <property type="term" value="F:sodium ion transmembrane transporter activity"/>
    <property type="evidence" value="ECO:0007669"/>
    <property type="project" value="UniProtKB-UniRule"/>
</dbReference>
<accession>A0A0S2KEJ1</accession>
<keyword evidence="7 16" id="KW-1003">Cell membrane</keyword>
<evidence type="ECO:0000256" key="9">
    <source>
        <dbReference type="ARBA" id="ARBA00022967"/>
    </source>
</evidence>
<feature type="transmembrane region" description="Helical" evidence="16 17">
    <location>
        <begin position="12"/>
        <end position="32"/>
    </location>
</feature>
<keyword evidence="20" id="KW-1185">Reference proteome</keyword>
<evidence type="ECO:0000256" key="13">
    <source>
        <dbReference type="ARBA" id="ARBA00023136"/>
    </source>
</evidence>
<evidence type="ECO:0000256" key="1">
    <source>
        <dbReference type="ARBA" id="ARBA00001959"/>
    </source>
</evidence>
<keyword evidence="12 16" id="KW-0406">Ion transport</keyword>
<comment type="catalytic activity">
    <reaction evidence="15 16 17">
        <text>oxaloacetate + 2 Na(+)(in) + H(+) = pyruvate + 2 Na(+)(out) + CO2</text>
        <dbReference type="Rhea" id="RHEA:57724"/>
        <dbReference type="ChEBI" id="CHEBI:15361"/>
        <dbReference type="ChEBI" id="CHEBI:15378"/>
        <dbReference type="ChEBI" id="CHEBI:16452"/>
        <dbReference type="ChEBI" id="CHEBI:16526"/>
        <dbReference type="ChEBI" id="CHEBI:29101"/>
        <dbReference type="EC" id="7.2.4.2"/>
    </reaction>
</comment>
<comment type="cofactor">
    <cofactor evidence="1 16 17">
        <name>Na(+)</name>
        <dbReference type="ChEBI" id="CHEBI:29101"/>
    </cofactor>
</comment>
<keyword evidence="11 16" id="KW-0915">Sodium</keyword>
<keyword evidence="8 16" id="KW-0812">Transmembrane</keyword>
<evidence type="ECO:0000256" key="8">
    <source>
        <dbReference type="ARBA" id="ARBA00022692"/>
    </source>
</evidence>
<dbReference type="HAMAP" id="MF_00404">
    <property type="entry name" value="OadG"/>
    <property type="match status" value="1"/>
</dbReference>
<keyword evidence="10 16" id="KW-1133">Transmembrane helix</keyword>
<dbReference type="AlphaFoldDB" id="A0A0S2KEJ1"/>
<gene>
    <name evidence="16" type="primary">oadG</name>
    <name evidence="19" type="ORF">PS2015_2121</name>
</gene>
<organism evidence="19 20">
    <name type="scientific">Pseudohongiella spirulinae</name>
    <dbReference type="NCBI Taxonomy" id="1249552"/>
    <lineage>
        <taxon>Bacteria</taxon>
        <taxon>Pseudomonadati</taxon>
        <taxon>Pseudomonadota</taxon>
        <taxon>Gammaproteobacteria</taxon>
        <taxon>Pseudomonadales</taxon>
        <taxon>Pseudohongiellaceae</taxon>
        <taxon>Pseudohongiella</taxon>
    </lineage>
</organism>
<evidence type="ECO:0000256" key="4">
    <source>
        <dbReference type="ARBA" id="ARBA00005844"/>
    </source>
</evidence>
<proteinExistence type="inferred from homology"/>
<dbReference type="GO" id="GO:0036376">
    <property type="term" value="P:sodium ion export across plasma membrane"/>
    <property type="evidence" value="ECO:0007669"/>
    <property type="project" value="InterPro"/>
</dbReference>
<evidence type="ECO:0000256" key="7">
    <source>
        <dbReference type="ARBA" id="ARBA00022475"/>
    </source>
</evidence>
<name>A0A0S2KEJ1_9GAMM</name>
<feature type="region of interest" description="Disordered" evidence="18">
    <location>
        <begin position="41"/>
        <end position="70"/>
    </location>
</feature>
<dbReference type="EC" id="7.2.4.2" evidence="16"/>
<evidence type="ECO:0000256" key="15">
    <source>
        <dbReference type="ARBA" id="ARBA00048176"/>
    </source>
</evidence>
<dbReference type="InterPro" id="IPR023424">
    <property type="entry name" value="OadG"/>
</dbReference>
<comment type="subunit">
    <text evidence="5 16">Heterotrimer of an alpha, a beta and a gamma subunit.</text>
</comment>
<evidence type="ECO:0000256" key="3">
    <source>
        <dbReference type="ARBA" id="ARBA00004162"/>
    </source>
</evidence>
<keyword evidence="13 16" id="KW-0472">Membrane</keyword>
<dbReference type="GO" id="GO:0008948">
    <property type="term" value="F:oxaloacetate decarboxylase activity"/>
    <property type="evidence" value="ECO:0007669"/>
    <property type="project" value="UniProtKB-UniRule"/>
</dbReference>
<keyword evidence="14 16" id="KW-0739">Sodium transport</keyword>
<evidence type="ECO:0000256" key="12">
    <source>
        <dbReference type="ARBA" id="ARBA00023065"/>
    </source>
</evidence>
<evidence type="ECO:0000256" key="6">
    <source>
        <dbReference type="ARBA" id="ARBA00022448"/>
    </source>
</evidence>
<dbReference type="KEGG" id="pspi:PS2015_2121"/>
<evidence type="ECO:0000313" key="20">
    <source>
        <dbReference type="Proteomes" id="UP000065641"/>
    </source>
</evidence>
<comment type="function">
    <text evidence="2 16 17">Catalyzes the decarboxylation of oxaloacetate coupled to Na(+) translocation.</text>
</comment>
<comment type="similarity">
    <text evidence="4 16 17">Belongs to the OadG family.</text>
</comment>
<dbReference type="STRING" id="1249552.PS2015_2121"/>
<evidence type="ECO:0000256" key="10">
    <source>
        <dbReference type="ARBA" id="ARBA00022989"/>
    </source>
</evidence>
<comment type="subcellular location">
    <subcellularLocation>
        <location evidence="3 16 17">Cell membrane</location>
        <topology evidence="3 16 17">Single-pass membrane protein</topology>
    </subcellularLocation>
</comment>
<evidence type="ECO:0000256" key="17">
    <source>
        <dbReference type="RuleBase" id="RU004278"/>
    </source>
</evidence>
<keyword evidence="6 16" id="KW-0813">Transport</keyword>
<protein>
    <recommendedName>
        <fullName evidence="16">Probable oxaloacetate decarboxylase gamma chain</fullName>
        <ecNumber evidence="16">7.2.4.2</ecNumber>
    </recommendedName>
</protein>
<evidence type="ECO:0000256" key="11">
    <source>
        <dbReference type="ARBA" id="ARBA00023053"/>
    </source>
</evidence>
<evidence type="ECO:0000313" key="19">
    <source>
        <dbReference type="EMBL" id="ALO46759.1"/>
    </source>
</evidence>
<evidence type="ECO:0000256" key="5">
    <source>
        <dbReference type="ARBA" id="ARBA00011869"/>
    </source>
</evidence>
<evidence type="ECO:0000256" key="16">
    <source>
        <dbReference type="HAMAP-Rule" id="MF_00404"/>
    </source>
</evidence>
<dbReference type="NCBIfam" id="TIGR01195">
    <property type="entry name" value="oadG_fam"/>
    <property type="match status" value="1"/>
</dbReference>
<dbReference type="InterPro" id="IPR005899">
    <property type="entry name" value="Na_pump_deCOase"/>
</dbReference>